<evidence type="ECO:0008006" key="3">
    <source>
        <dbReference type="Google" id="ProtNLM"/>
    </source>
</evidence>
<comment type="caution">
    <text evidence="1">The sequence shown here is derived from an EMBL/GenBank/DDBJ whole genome shotgun (WGS) entry which is preliminary data.</text>
</comment>
<dbReference type="OrthoDB" id="1081856at2"/>
<evidence type="ECO:0000313" key="2">
    <source>
        <dbReference type="Proteomes" id="UP000480425"/>
    </source>
</evidence>
<reference evidence="1 2" key="1">
    <citation type="submission" date="2019-09" db="EMBL/GenBank/DDBJ databases">
        <title>Distinct polysaccharide growth profiles of human intestinal Prevotella copri isolates.</title>
        <authorList>
            <person name="Fehlner-Peach H."/>
            <person name="Magnabosco C."/>
            <person name="Raghavan V."/>
            <person name="Scher J.U."/>
            <person name="Tett A."/>
            <person name="Cox L.M."/>
            <person name="Gottsegen C."/>
            <person name="Watters A."/>
            <person name="Wiltshire- Gordon J.D."/>
            <person name="Segata N."/>
            <person name="Bonneau R."/>
            <person name="Littman D.R."/>
        </authorList>
    </citation>
    <scope>NUCLEOTIDE SEQUENCE [LARGE SCALE GENOMIC DNA]</scope>
    <source>
        <strain evidence="2">iA622</strain>
    </source>
</reference>
<dbReference type="RefSeq" id="WP_153122711.1">
    <property type="nucleotide sequence ID" value="NZ_VZCB01000045.1"/>
</dbReference>
<dbReference type="EMBL" id="VZCB01000045">
    <property type="protein sequence ID" value="MQN80333.1"/>
    <property type="molecule type" value="Genomic_DNA"/>
</dbReference>
<organism evidence="1 2">
    <name type="scientific">Segatella copri</name>
    <dbReference type="NCBI Taxonomy" id="165179"/>
    <lineage>
        <taxon>Bacteria</taxon>
        <taxon>Pseudomonadati</taxon>
        <taxon>Bacteroidota</taxon>
        <taxon>Bacteroidia</taxon>
        <taxon>Bacteroidales</taxon>
        <taxon>Prevotellaceae</taxon>
        <taxon>Segatella</taxon>
    </lineage>
</organism>
<dbReference type="Proteomes" id="UP000480425">
    <property type="component" value="Unassembled WGS sequence"/>
</dbReference>
<dbReference type="AlphaFoldDB" id="A0A6G1TYG1"/>
<name>A0A6G1TYG1_9BACT</name>
<accession>A0A6G1TYG1</accession>
<protein>
    <recommendedName>
        <fullName evidence="3">KOW domain-containing protein</fullName>
    </recommendedName>
</protein>
<gene>
    <name evidence="1" type="ORF">F7D73_05095</name>
</gene>
<sequence>MKFVYLPKCRTKYVNAQGEERFRFRPLIYGLLFIKADSIKVLKKILTPWGYFVYEDIIRSLETGEQQKEKLVSRAHLLCKDVKNLSTDDIVKTATIPDEDMEHFIYFSDKVADGIEGLSIVDKRYDDLIQENDTVRIFSGPLAGWVGVVKQIKNKGKKDRHLFVRFGNNLCLSFSNVRQYDMQVEHEATKGPKAEAVGVWRAIDQMVGYLQAKQPSENACQTLRTLFLDYQKRLPVYRNQGMSDLAYENKKEKNTVAQQQKVLDQIDKRMRNNFRVLSNYLKAGEITLEKWLKDLIPDAPLRPFLTPTSGAIIPEGHDYTVLHHHGITELILRCNLRDVFQDKGETVRKLN</sequence>
<evidence type="ECO:0000313" key="1">
    <source>
        <dbReference type="EMBL" id="MQN80333.1"/>
    </source>
</evidence>
<proteinExistence type="predicted"/>